<evidence type="ECO:0000313" key="3">
    <source>
        <dbReference type="Proteomes" id="UP000594873"/>
    </source>
</evidence>
<protein>
    <submittedName>
        <fullName evidence="2">Uncharacterized protein</fullName>
    </submittedName>
</protein>
<organism evidence="2 3">
    <name type="scientific">Allosphingosinicella flava</name>
    <dbReference type="NCBI Taxonomy" id="2771430"/>
    <lineage>
        <taxon>Bacteria</taxon>
        <taxon>Pseudomonadati</taxon>
        <taxon>Pseudomonadota</taxon>
        <taxon>Alphaproteobacteria</taxon>
        <taxon>Sphingomonadales</taxon>
        <taxon>Sphingomonadaceae</taxon>
        <taxon>Allosphingosinicella</taxon>
    </lineage>
</organism>
<sequence length="72" mass="7448">MSDDKSAPPSGTRDQTGGESQGGAYPNPHSGKADKDKDFHGGQSGQAYHGHGQLGQKDVPDAENLNAPSKDD</sequence>
<keyword evidence="3" id="KW-1185">Reference proteome</keyword>
<gene>
    <name evidence="2" type="ORF">IC614_02290</name>
</gene>
<dbReference type="KEGG" id="sflv:IC614_02290"/>
<evidence type="ECO:0000256" key="1">
    <source>
        <dbReference type="SAM" id="MobiDB-lite"/>
    </source>
</evidence>
<accession>A0A7T2GKC9</accession>
<reference evidence="2 3" key="1">
    <citation type="submission" date="2020-11" db="EMBL/GenBank/DDBJ databases">
        <title>Genome seq and assembly of Sphingosinicella sp.</title>
        <authorList>
            <person name="Chhetri G."/>
        </authorList>
    </citation>
    <scope>NUCLEOTIDE SEQUENCE [LARGE SCALE GENOMIC DNA]</scope>
    <source>
        <strain evidence="2 3">UDD2</strain>
    </source>
</reference>
<dbReference type="Proteomes" id="UP000594873">
    <property type="component" value="Chromosome"/>
</dbReference>
<feature type="compositionally biased region" description="Basic and acidic residues" evidence="1">
    <location>
        <begin position="31"/>
        <end position="40"/>
    </location>
</feature>
<dbReference type="RefSeq" id="WP_200972135.1">
    <property type="nucleotide sequence ID" value="NZ_CP065592.1"/>
</dbReference>
<feature type="region of interest" description="Disordered" evidence="1">
    <location>
        <begin position="1"/>
        <end position="72"/>
    </location>
</feature>
<name>A0A7T2GKC9_9SPHN</name>
<dbReference type="EMBL" id="CP065592">
    <property type="protein sequence ID" value="QPQ55460.1"/>
    <property type="molecule type" value="Genomic_DNA"/>
</dbReference>
<evidence type="ECO:0000313" key="2">
    <source>
        <dbReference type="EMBL" id="QPQ55460.1"/>
    </source>
</evidence>
<proteinExistence type="predicted"/>
<dbReference type="AlphaFoldDB" id="A0A7T2GKC9"/>